<dbReference type="CDD" id="cd00431">
    <property type="entry name" value="cysteine_hydrolases"/>
    <property type="match status" value="1"/>
</dbReference>
<dbReference type="NCBIfam" id="NF008517">
    <property type="entry name" value="PRK11440.1"/>
    <property type="match status" value="1"/>
</dbReference>
<keyword evidence="1 3" id="KW-0378">Hydrolase</keyword>
<evidence type="ECO:0000313" key="4">
    <source>
        <dbReference type="Proteomes" id="UP000325211"/>
    </source>
</evidence>
<dbReference type="InterPro" id="IPR000868">
    <property type="entry name" value="Isochorismatase-like_dom"/>
</dbReference>
<organism evidence="3 4">
    <name type="scientific">Streptomyces venezuelae</name>
    <dbReference type="NCBI Taxonomy" id="54571"/>
    <lineage>
        <taxon>Bacteria</taxon>
        <taxon>Bacillati</taxon>
        <taxon>Actinomycetota</taxon>
        <taxon>Actinomycetes</taxon>
        <taxon>Kitasatosporales</taxon>
        <taxon>Streptomycetaceae</taxon>
        <taxon>Streptomyces</taxon>
    </lineage>
</organism>
<dbReference type="OrthoDB" id="3174612at2"/>
<evidence type="ECO:0000256" key="1">
    <source>
        <dbReference type="ARBA" id="ARBA00022801"/>
    </source>
</evidence>
<feature type="domain" description="Isochorismatase-like" evidence="2">
    <location>
        <begin position="20"/>
        <end position="192"/>
    </location>
</feature>
<dbReference type="PANTHER" id="PTHR43540:SF7">
    <property type="entry name" value="ISOCHORISMATASE FAMILY PROTEIN YECD"/>
    <property type="match status" value="1"/>
</dbReference>
<dbReference type="PANTHER" id="PTHR43540">
    <property type="entry name" value="PEROXYUREIDOACRYLATE/UREIDOACRYLATE AMIDOHYDROLASE-RELATED"/>
    <property type="match status" value="1"/>
</dbReference>
<reference evidence="3 4" key="1">
    <citation type="submission" date="2018-05" db="EMBL/GenBank/DDBJ databases">
        <title>Streptomyces venezuelae.</title>
        <authorList>
            <person name="Kim W."/>
            <person name="Lee N."/>
            <person name="Cho B.-K."/>
        </authorList>
    </citation>
    <scope>NUCLEOTIDE SEQUENCE [LARGE SCALE GENOMIC DNA]</scope>
    <source>
        <strain evidence="3 4">ATCC 21782</strain>
    </source>
</reference>
<sequence length="200" mass="21051">MAAEAPPQQPEDLGRLDRGTALVLIDLQQGILALPTARPADRILAKGIELAEAFRAAGLPVVLVRVSWSADGGDRPPAETDRPGPAGVPPAGFAEFPAGLAREGDIVVTKRHWGAFTGTELDLQLRRRGVGRIVLAGISTSAGVESTARSAWEHGYGLVFAEDATADLDADSHAHTFAKIFPRLGRVRTTAQILRALPAG</sequence>
<dbReference type="InterPro" id="IPR036380">
    <property type="entry name" value="Isochorismatase-like_sf"/>
</dbReference>
<dbReference type="Proteomes" id="UP000325211">
    <property type="component" value="Chromosome"/>
</dbReference>
<dbReference type="GO" id="GO:0016787">
    <property type="term" value="F:hydrolase activity"/>
    <property type="evidence" value="ECO:0007669"/>
    <property type="project" value="UniProtKB-KW"/>
</dbReference>
<accession>A0A5P2D3E5</accession>
<proteinExistence type="predicted"/>
<gene>
    <name evidence="3" type="ORF">DEJ50_17070</name>
</gene>
<dbReference type="InterPro" id="IPR050272">
    <property type="entry name" value="Isochorismatase-like_hydrls"/>
</dbReference>
<name>A0A5P2D3E5_STRVZ</name>
<dbReference type="EMBL" id="CP029190">
    <property type="protein sequence ID" value="QES49263.1"/>
    <property type="molecule type" value="Genomic_DNA"/>
</dbReference>
<dbReference type="SUPFAM" id="SSF52499">
    <property type="entry name" value="Isochorismatase-like hydrolases"/>
    <property type="match status" value="1"/>
</dbReference>
<dbReference type="AlphaFoldDB" id="A0A5P2D3E5"/>
<evidence type="ECO:0000259" key="2">
    <source>
        <dbReference type="Pfam" id="PF00857"/>
    </source>
</evidence>
<dbReference type="RefSeq" id="WP_150208847.1">
    <property type="nucleotide sequence ID" value="NZ_CP029190.1"/>
</dbReference>
<evidence type="ECO:0000313" key="3">
    <source>
        <dbReference type="EMBL" id="QES49263.1"/>
    </source>
</evidence>
<dbReference type="Gene3D" id="3.40.50.850">
    <property type="entry name" value="Isochorismatase-like"/>
    <property type="match status" value="1"/>
</dbReference>
<dbReference type="Pfam" id="PF00857">
    <property type="entry name" value="Isochorismatase"/>
    <property type="match status" value="1"/>
</dbReference>
<protein>
    <submittedName>
        <fullName evidence="3">Hydrolase</fullName>
    </submittedName>
</protein>